<proteinExistence type="predicted"/>
<accession>A0AAV8XIL6</accession>
<reference evidence="2" key="1">
    <citation type="journal article" date="2023" name="Insect Mol. Biol.">
        <title>Genome sequencing provides insights into the evolution of gene families encoding plant cell wall-degrading enzymes in longhorned beetles.</title>
        <authorList>
            <person name="Shin N.R."/>
            <person name="Okamura Y."/>
            <person name="Kirsch R."/>
            <person name="Pauchet Y."/>
        </authorList>
    </citation>
    <scope>NUCLEOTIDE SEQUENCE</scope>
    <source>
        <strain evidence="2">AMC_N1</strain>
    </source>
</reference>
<keyword evidence="3" id="KW-1185">Reference proteome</keyword>
<dbReference type="Proteomes" id="UP001162162">
    <property type="component" value="Unassembled WGS sequence"/>
</dbReference>
<feature type="domain" description="FHA" evidence="1">
    <location>
        <begin position="57"/>
        <end position="87"/>
    </location>
</feature>
<dbReference type="EMBL" id="JAPWTK010000564">
    <property type="protein sequence ID" value="KAJ8938343.1"/>
    <property type="molecule type" value="Genomic_DNA"/>
</dbReference>
<name>A0AAV8XIL6_9CUCU</name>
<evidence type="ECO:0000259" key="1">
    <source>
        <dbReference type="Pfam" id="PF00498"/>
    </source>
</evidence>
<gene>
    <name evidence="2" type="ORF">NQ318_000135</name>
</gene>
<dbReference type="AlphaFoldDB" id="A0AAV8XIL6"/>
<evidence type="ECO:0000313" key="3">
    <source>
        <dbReference type="Proteomes" id="UP001162162"/>
    </source>
</evidence>
<evidence type="ECO:0000313" key="2">
    <source>
        <dbReference type="EMBL" id="KAJ8938343.1"/>
    </source>
</evidence>
<organism evidence="2 3">
    <name type="scientific">Aromia moschata</name>
    <dbReference type="NCBI Taxonomy" id="1265417"/>
    <lineage>
        <taxon>Eukaryota</taxon>
        <taxon>Metazoa</taxon>
        <taxon>Ecdysozoa</taxon>
        <taxon>Arthropoda</taxon>
        <taxon>Hexapoda</taxon>
        <taxon>Insecta</taxon>
        <taxon>Pterygota</taxon>
        <taxon>Neoptera</taxon>
        <taxon>Endopterygota</taxon>
        <taxon>Coleoptera</taxon>
        <taxon>Polyphaga</taxon>
        <taxon>Cucujiformia</taxon>
        <taxon>Chrysomeloidea</taxon>
        <taxon>Cerambycidae</taxon>
        <taxon>Cerambycinae</taxon>
        <taxon>Callichromatini</taxon>
        <taxon>Aromia</taxon>
    </lineage>
</organism>
<protein>
    <recommendedName>
        <fullName evidence="1">FHA domain-containing protein</fullName>
    </recommendedName>
</protein>
<comment type="caution">
    <text evidence="2">The sequence shown here is derived from an EMBL/GenBank/DDBJ whole genome shotgun (WGS) entry which is preliminary data.</text>
</comment>
<dbReference type="Gene3D" id="2.60.200.20">
    <property type="match status" value="1"/>
</dbReference>
<dbReference type="InterPro" id="IPR000253">
    <property type="entry name" value="FHA_dom"/>
</dbReference>
<dbReference type="SUPFAM" id="SSF49879">
    <property type="entry name" value="SMAD/FHA domain"/>
    <property type="match status" value="1"/>
</dbReference>
<sequence length="114" mass="12611">MWSAAHHVTSSSALLTAPSGGGQIRDVPIHISVPIRRGIQSWAHIETQVTRTAQHRLYSCNGTFVNNQKIPVMEMKSLNPGDIVGFGVCQNMGDDDQSNVPLIYEVLKKRSCYF</sequence>
<dbReference type="Pfam" id="PF00498">
    <property type="entry name" value="FHA"/>
    <property type="match status" value="1"/>
</dbReference>
<dbReference type="InterPro" id="IPR008984">
    <property type="entry name" value="SMAD_FHA_dom_sf"/>
</dbReference>